<dbReference type="Gene3D" id="3.10.450.40">
    <property type="match status" value="1"/>
</dbReference>
<dbReference type="OrthoDB" id="9795161at2"/>
<gene>
    <name evidence="2" type="ORF">BN000_03775</name>
</gene>
<keyword evidence="3" id="KW-1185">Reference proteome</keyword>
<organism evidence="2 3">
    <name type="scientific">Mycobacterium europaeum</name>
    <dbReference type="NCBI Taxonomy" id="761804"/>
    <lineage>
        <taxon>Bacteria</taxon>
        <taxon>Bacillati</taxon>
        <taxon>Actinomycetota</taxon>
        <taxon>Actinomycetes</taxon>
        <taxon>Mycobacteriales</taxon>
        <taxon>Mycobacteriaceae</taxon>
        <taxon>Mycobacterium</taxon>
        <taxon>Mycobacterium simiae complex</taxon>
    </lineage>
</organism>
<dbReference type="AlphaFoldDB" id="A0A0U1DIK6"/>
<evidence type="ECO:0000313" key="2">
    <source>
        <dbReference type="EMBL" id="CQD17297.1"/>
    </source>
</evidence>
<feature type="region of interest" description="Disordered" evidence="1">
    <location>
        <begin position="36"/>
        <end position="56"/>
    </location>
</feature>
<dbReference type="Proteomes" id="UP000199601">
    <property type="component" value="Unassembled WGS sequence"/>
</dbReference>
<dbReference type="RefSeq" id="WP_142278502.1">
    <property type="nucleotide sequence ID" value="NZ_LQOU01000056.1"/>
</dbReference>
<accession>A0A0U1DIK6</accession>
<proteinExistence type="predicted"/>
<dbReference type="EMBL" id="CTEC01000002">
    <property type="protein sequence ID" value="CQD17297.1"/>
    <property type="molecule type" value="Genomic_DNA"/>
</dbReference>
<evidence type="ECO:0000256" key="1">
    <source>
        <dbReference type="SAM" id="MobiDB-lite"/>
    </source>
</evidence>
<evidence type="ECO:0008006" key="4">
    <source>
        <dbReference type="Google" id="ProtNLM"/>
    </source>
</evidence>
<protein>
    <recommendedName>
        <fullName evidence="4">PepSY domain-containing protein</fullName>
    </recommendedName>
</protein>
<reference evidence="3" key="1">
    <citation type="submission" date="2015-03" db="EMBL/GenBank/DDBJ databases">
        <authorList>
            <person name="Urmite Genomes"/>
        </authorList>
    </citation>
    <scope>NUCLEOTIDE SEQUENCE [LARGE SCALE GENOMIC DNA]</scope>
    <source>
        <strain evidence="3">CSUR P1344</strain>
    </source>
</reference>
<evidence type="ECO:0000313" key="3">
    <source>
        <dbReference type="Proteomes" id="UP000199601"/>
    </source>
</evidence>
<name>A0A0U1DIK6_9MYCO</name>
<sequence>MAQVPQSVLSFIETEQSQSWRVRVVVADGTEQQMDIDSGGTTVLVGPTPRNNSDADTAARRARVAAAHLDYRAAVQKILEVVRSGSITYLSLADTSGATAWEADVWDTNLVEHKVIINATSGALLQNKQI</sequence>